<dbReference type="RefSeq" id="WP_114017130.1">
    <property type="nucleotide sequence ID" value="NZ_QOIM01000038.1"/>
</dbReference>
<evidence type="ECO:0000256" key="5">
    <source>
        <dbReference type="ARBA" id="ARBA00022989"/>
    </source>
</evidence>
<proteinExistence type="inferred from homology"/>
<evidence type="ECO:0000256" key="6">
    <source>
        <dbReference type="ARBA" id="ARBA00023136"/>
    </source>
</evidence>
<organism evidence="8 9">
    <name type="scientific">Streptomyces reniochalinae</name>
    <dbReference type="NCBI Taxonomy" id="2250578"/>
    <lineage>
        <taxon>Bacteria</taxon>
        <taxon>Bacillati</taxon>
        <taxon>Actinomycetota</taxon>
        <taxon>Actinomycetes</taxon>
        <taxon>Kitasatosporales</taxon>
        <taxon>Streptomycetaceae</taxon>
        <taxon>Streptomyces</taxon>
    </lineage>
</organism>
<feature type="transmembrane region" description="Helical" evidence="7">
    <location>
        <begin position="38"/>
        <end position="56"/>
    </location>
</feature>
<dbReference type="Pfam" id="PF01899">
    <property type="entry name" value="MNHE"/>
    <property type="match status" value="1"/>
</dbReference>
<keyword evidence="3" id="KW-1003">Cell membrane</keyword>
<dbReference type="GO" id="GO:0005886">
    <property type="term" value="C:plasma membrane"/>
    <property type="evidence" value="ECO:0007669"/>
    <property type="project" value="UniProtKB-SubCell"/>
</dbReference>
<evidence type="ECO:0000313" key="9">
    <source>
        <dbReference type="Proteomes" id="UP000253507"/>
    </source>
</evidence>
<keyword evidence="5 7" id="KW-1133">Transmembrane helix</keyword>
<accession>A0A367EEQ0</accession>
<protein>
    <submittedName>
        <fullName evidence="8">Na+/H+ antiporter subunit E</fullName>
    </submittedName>
</protein>
<evidence type="ECO:0000313" key="8">
    <source>
        <dbReference type="EMBL" id="RCG16544.1"/>
    </source>
</evidence>
<dbReference type="Proteomes" id="UP000253507">
    <property type="component" value="Unassembled WGS sequence"/>
</dbReference>
<keyword evidence="6 7" id="KW-0472">Membrane</keyword>
<keyword evidence="9" id="KW-1185">Reference proteome</keyword>
<keyword evidence="4 7" id="KW-0812">Transmembrane</keyword>
<name>A0A367EEQ0_9ACTN</name>
<dbReference type="InterPro" id="IPR002758">
    <property type="entry name" value="Cation_antiport_E"/>
</dbReference>
<comment type="caution">
    <text evidence="8">The sequence shown here is derived from an EMBL/GenBank/DDBJ whole genome shotgun (WGS) entry which is preliminary data.</text>
</comment>
<evidence type="ECO:0000256" key="2">
    <source>
        <dbReference type="ARBA" id="ARBA00006228"/>
    </source>
</evidence>
<sequence length="194" mass="21670">MTSPQRLPEASRLRATQWPMVLGLTLLWMLLWGTPTPANIVTGVLVALFVVLVFPLPPIEKQARPHPLGIVRFTARFALDLVVSSWRVNRYLLAPSRPRCAVLGVTMRCPGDLMLTVTAVCVTAVPGSTVLEVDRRSGTLYLHVMGGELEEERDRARRDALRLETRVVRAFGTRADIDAIRASESAQELFGRWR</sequence>
<feature type="transmembrane region" description="Helical" evidence="7">
    <location>
        <begin position="12"/>
        <end position="32"/>
    </location>
</feature>
<dbReference type="PANTHER" id="PTHR34584">
    <property type="entry name" value="NA(+)/H(+) ANTIPORTER SUBUNIT E1"/>
    <property type="match status" value="1"/>
</dbReference>
<dbReference type="EMBL" id="QOIM01000038">
    <property type="protein sequence ID" value="RCG16544.1"/>
    <property type="molecule type" value="Genomic_DNA"/>
</dbReference>
<comment type="similarity">
    <text evidence="2">Belongs to the CPA3 antiporters (TC 2.A.63) subunit E family.</text>
</comment>
<dbReference type="OrthoDB" id="3536063at2"/>
<comment type="subcellular location">
    <subcellularLocation>
        <location evidence="1">Cell membrane</location>
        <topology evidence="1">Multi-pass membrane protein</topology>
    </subcellularLocation>
</comment>
<reference evidence="8 9" key="1">
    <citation type="submission" date="2018-06" db="EMBL/GenBank/DDBJ databases">
        <title>Streptomyces reniochalinae sp. nov. and Streptomyces diacarnus sp. nov. from marine sponges.</title>
        <authorList>
            <person name="Li L."/>
        </authorList>
    </citation>
    <scope>NUCLEOTIDE SEQUENCE [LARGE SCALE GENOMIC DNA]</scope>
    <source>
        <strain evidence="8 9">LHW50302</strain>
    </source>
</reference>
<dbReference type="AlphaFoldDB" id="A0A367EEQ0"/>
<evidence type="ECO:0000256" key="4">
    <source>
        <dbReference type="ARBA" id="ARBA00022692"/>
    </source>
</evidence>
<dbReference type="GO" id="GO:0008324">
    <property type="term" value="F:monoatomic cation transmembrane transporter activity"/>
    <property type="evidence" value="ECO:0007669"/>
    <property type="project" value="InterPro"/>
</dbReference>
<dbReference type="PANTHER" id="PTHR34584:SF1">
    <property type="entry name" value="NA(+)_H(+) ANTIPORTER SUBUNIT E1"/>
    <property type="match status" value="1"/>
</dbReference>
<gene>
    <name evidence="8" type="ORF">DQ392_20640</name>
</gene>
<evidence type="ECO:0000256" key="3">
    <source>
        <dbReference type="ARBA" id="ARBA00022475"/>
    </source>
</evidence>
<evidence type="ECO:0000256" key="1">
    <source>
        <dbReference type="ARBA" id="ARBA00004651"/>
    </source>
</evidence>
<evidence type="ECO:0000256" key="7">
    <source>
        <dbReference type="SAM" id="Phobius"/>
    </source>
</evidence>
<dbReference type="NCBIfam" id="NF006521">
    <property type="entry name" value="PRK08965.1-5"/>
    <property type="match status" value="1"/>
</dbReference>